<dbReference type="EMBL" id="JALJOR010000006">
    <property type="protein sequence ID" value="KAK9815416.1"/>
    <property type="molecule type" value="Genomic_DNA"/>
</dbReference>
<dbReference type="InterPro" id="IPR009000">
    <property type="entry name" value="Transl_B-barrel_sf"/>
</dbReference>
<evidence type="ECO:0000256" key="1">
    <source>
        <dbReference type="SAM" id="MobiDB-lite"/>
    </source>
</evidence>
<dbReference type="InterPro" id="IPR000795">
    <property type="entry name" value="T_Tr_GTP-bd_dom"/>
</dbReference>
<reference evidence="3 4" key="1">
    <citation type="journal article" date="2024" name="Nat. Commun.">
        <title>Phylogenomics reveals the evolutionary origins of lichenization in chlorophyte algae.</title>
        <authorList>
            <person name="Puginier C."/>
            <person name="Libourel C."/>
            <person name="Otte J."/>
            <person name="Skaloud P."/>
            <person name="Haon M."/>
            <person name="Grisel S."/>
            <person name="Petersen M."/>
            <person name="Berrin J.G."/>
            <person name="Delaux P.M."/>
            <person name="Dal Grande F."/>
            <person name="Keller J."/>
        </authorList>
    </citation>
    <scope>NUCLEOTIDE SEQUENCE [LARGE SCALE GENOMIC DNA]</scope>
    <source>
        <strain evidence="3 4">SAG 2043</strain>
    </source>
</reference>
<feature type="compositionally biased region" description="Low complexity" evidence="1">
    <location>
        <begin position="596"/>
        <end position="622"/>
    </location>
</feature>
<name>A0AAW1Q3P1_9CHLO</name>
<dbReference type="PANTHER" id="PTHR43721">
    <property type="entry name" value="ELONGATION FACTOR TU-RELATED"/>
    <property type="match status" value="1"/>
</dbReference>
<organism evidence="3 4">
    <name type="scientific">[Myrmecia] bisecta</name>
    <dbReference type="NCBI Taxonomy" id="41462"/>
    <lineage>
        <taxon>Eukaryota</taxon>
        <taxon>Viridiplantae</taxon>
        <taxon>Chlorophyta</taxon>
        <taxon>core chlorophytes</taxon>
        <taxon>Trebouxiophyceae</taxon>
        <taxon>Trebouxiales</taxon>
        <taxon>Trebouxiaceae</taxon>
        <taxon>Myrmecia</taxon>
    </lineage>
</organism>
<dbReference type="AlphaFoldDB" id="A0AAW1Q3P1"/>
<protein>
    <recommendedName>
        <fullName evidence="2">Tr-type G domain-containing protein</fullName>
    </recommendedName>
</protein>
<dbReference type="SUPFAM" id="SSF52540">
    <property type="entry name" value="P-loop containing nucleoside triphosphate hydrolases"/>
    <property type="match status" value="1"/>
</dbReference>
<dbReference type="Proteomes" id="UP001489004">
    <property type="component" value="Unassembled WGS sequence"/>
</dbReference>
<comment type="caution">
    <text evidence="3">The sequence shown here is derived from an EMBL/GenBank/DDBJ whole genome shotgun (WGS) entry which is preliminary data.</text>
</comment>
<feature type="domain" description="Tr-type G" evidence="2">
    <location>
        <begin position="165"/>
        <end position="350"/>
    </location>
</feature>
<evidence type="ECO:0000313" key="3">
    <source>
        <dbReference type="EMBL" id="KAK9815416.1"/>
    </source>
</evidence>
<dbReference type="PANTHER" id="PTHR43721:SF9">
    <property type="entry name" value="GTP-BINDING PROTEIN 1"/>
    <property type="match status" value="1"/>
</dbReference>
<dbReference type="GO" id="GO:0005525">
    <property type="term" value="F:GTP binding"/>
    <property type="evidence" value="ECO:0007669"/>
    <property type="project" value="InterPro"/>
</dbReference>
<gene>
    <name evidence="3" type="ORF">WJX72_003287</name>
</gene>
<sequence length="765" mass="80549">MLDLELGDLDLGSRRKPTEWVAVAPPLVTRKQNGRGGTRSIDGEQRIPELALLGAENDEGNVEYKLRLKDPTPLRFQQLVTQLKYRLSEGSGECFYYVGVEDDGYPRGLPQPELDMSLATLRSMAAEVTAAIAVLRKMPGSHGRVCAVVRVHRLCVDEIFYTDLRVAVAGSIDSGKSTLVAVLTHGSGGRPLLDNGHGAARMNVLRHKHEIESGRTSSISQQLLGYDEEDKVLNYGGIAAITQAEISATACKVLRFFDLGGHEKYMKTAMYGMTCMLPDYLLLCVCACAGMSRVTCEHLAVAVALEVPIAVVVTKTDVASASAVEAVIQSLRELLAAAAAGTGVLHSETTSSLMHGAAFAPLVETEAQAAEAAVAIARSRIRRASHQPNLVVPIFALSNVDHTFKVTGVGSVVSGTVVAGAIAVGQELMLGPNEAGGFTRVAVTGIQRSQVPVKRVKAGQHATLAIQPSAPAEPACTPLAADNAVGAGQPAWAVAATQAVVASSYDDDALELAAPERTLSVPAVRLHAPGSSQRLGPRTGSAPSMVAWACSPPNSRKGAVLLDLAMQPRTVWQFEAVLVLLSGHWPPRGLLSGRWPPETADADAAPAVEASSGSDSCSGSSGDQRRSTPRALTRHKSKGMAYSHVVHCGSVRQAARIVSMQELSDADILASDWLVAGCSMASAIAAAATLMSPGHAGGGSPRAVHAEEHERHAVRPGCIAHVVLQFVHRPEWLQEGSRIIVRDRADGGTAGAGIVRALHWDLLTP</sequence>
<accession>A0AAW1Q3P1</accession>
<dbReference type="Gene3D" id="3.40.50.300">
    <property type="entry name" value="P-loop containing nucleotide triphosphate hydrolases"/>
    <property type="match status" value="1"/>
</dbReference>
<dbReference type="Gene3D" id="2.40.30.10">
    <property type="entry name" value="Translation factors"/>
    <property type="match status" value="1"/>
</dbReference>
<dbReference type="GO" id="GO:0003924">
    <property type="term" value="F:GTPase activity"/>
    <property type="evidence" value="ECO:0007669"/>
    <property type="project" value="InterPro"/>
</dbReference>
<feature type="region of interest" description="Disordered" evidence="1">
    <location>
        <begin position="592"/>
        <end position="638"/>
    </location>
</feature>
<dbReference type="InterPro" id="IPR027417">
    <property type="entry name" value="P-loop_NTPase"/>
</dbReference>
<dbReference type="SUPFAM" id="SSF50447">
    <property type="entry name" value="Translation proteins"/>
    <property type="match status" value="1"/>
</dbReference>
<evidence type="ECO:0000313" key="4">
    <source>
        <dbReference type="Proteomes" id="UP001489004"/>
    </source>
</evidence>
<proteinExistence type="predicted"/>
<dbReference type="GO" id="GO:0003746">
    <property type="term" value="F:translation elongation factor activity"/>
    <property type="evidence" value="ECO:0007669"/>
    <property type="project" value="TreeGrafter"/>
</dbReference>
<dbReference type="InterPro" id="IPR050055">
    <property type="entry name" value="EF-Tu_GTPase"/>
</dbReference>
<keyword evidence="4" id="KW-1185">Reference proteome</keyword>
<evidence type="ECO:0000259" key="2">
    <source>
        <dbReference type="Pfam" id="PF00009"/>
    </source>
</evidence>
<dbReference type="Pfam" id="PF00009">
    <property type="entry name" value="GTP_EFTU"/>
    <property type="match status" value="1"/>
</dbReference>